<gene>
    <name evidence="1" type="ORF">XNOV1_A010754</name>
</gene>
<evidence type="ECO:0000313" key="2">
    <source>
        <dbReference type="Proteomes" id="UP001178508"/>
    </source>
</evidence>
<organism evidence="1 2">
    <name type="scientific">Xyrichtys novacula</name>
    <name type="common">Pearly razorfish</name>
    <name type="synonym">Hemipteronotus novacula</name>
    <dbReference type="NCBI Taxonomy" id="13765"/>
    <lineage>
        <taxon>Eukaryota</taxon>
        <taxon>Metazoa</taxon>
        <taxon>Chordata</taxon>
        <taxon>Craniata</taxon>
        <taxon>Vertebrata</taxon>
        <taxon>Euteleostomi</taxon>
        <taxon>Actinopterygii</taxon>
        <taxon>Neopterygii</taxon>
        <taxon>Teleostei</taxon>
        <taxon>Neoteleostei</taxon>
        <taxon>Acanthomorphata</taxon>
        <taxon>Eupercaria</taxon>
        <taxon>Labriformes</taxon>
        <taxon>Labridae</taxon>
        <taxon>Xyrichtys</taxon>
    </lineage>
</organism>
<sequence length="138" mass="15745">MILQPENTEYTFIGEIWISPVSRMNPVDMNRSSFNTRLLSDEERAESREWRFQVVFLSGSQDTTPPALRLQEHHITPALLRAQTHTDDGAHLCLDRRSKSAPLPPPLPPPSPEAVGSLVSGFMDVFYCHLCYFEESWT</sequence>
<name>A0AAV1F4T4_XYRNO</name>
<protein>
    <submittedName>
        <fullName evidence="1">Uncharacterized protein</fullName>
    </submittedName>
</protein>
<reference evidence="1" key="1">
    <citation type="submission" date="2023-08" db="EMBL/GenBank/DDBJ databases">
        <authorList>
            <person name="Alioto T."/>
            <person name="Alioto T."/>
            <person name="Gomez Garrido J."/>
        </authorList>
    </citation>
    <scope>NUCLEOTIDE SEQUENCE</scope>
</reference>
<dbReference type="Proteomes" id="UP001178508">
    <property type="component" value="Chromosome 5"/>
</dbReference>
<dbReference type="AlphaFoldDB" id="A0AAV1F4T4"/>
<dbReference type="EMBL" id="OY660868">
    <property type="protein sequence ID" value="CAJ1056053.1"/>
    <property type="molecule type" value="Genomic_DNA"/>
</dbReference>
<evidence type="ECO:0000313" key="1">
    <source>
        <dbReference type="EMBL" id="CAJ1056053.1"/>
    </source>
</evidence>
<keyword evidence="2" id="KW-1185">Reference proteome</keyword>
<accession>A0AAV1F4T4</accession>
<proteinExistence type="predicted"/>